<dbReference type="SMART" id="SM00220">
    <property type="entry name" value="S_TKc"/>
    <property type="match status" value="1"/>
</dbReference>
<feature type="domain" description="Protein kinase" evidence="1">
    <location>
        <begin position="178"/>
        <end position="476"/>
    </location>
</feature>
<accession>A0AAX4I7S0</accession>
<dbReference type="RefSeq" id="XP_062776528.1">
    <property type="nucleotide sequence ID" value="XM_062920477.1"/>
</dbReference>
<dbReference type="InterPro" id="IPR011009">
    <property type="entry name" value="Kinase-like_dom_sf"/>
</dbReference>
<dbReference type="PROSITE" id="PS50011">
    <property type="entry name" value="PROTEIN_KINASE_DOM"/>
    <property type="match status" value="1"/>
</dbReference>
<evidence type="ECO:0000313" key="2">
    <source>
        <dbReference type="EMBL" id="WQF79304.1"/>
    </source>
</evidence>
<keyword evidence="2" id="KW-0418">Kinase</keyword>
<dbReference type="Pfam" id="PF00069">
    <property type="entry name" value="Pkinase"/>
    <property type="match status" value="1"/>
</dbReference>
<dbReference type="PROSITE" id="PS00108">
    <property type="entry name" value="PROTEIN_KINASE_ST"/>
    <property type="match status" value="1"/>
</dbReference>
<dbReference type="Proteomes" id="UP001322277">
    <property type="component" value="Chromosome 3"/>
</dbReference>
<dbReference type="PANTHER" id="PTHR24359:SF1">
    <property type="entry name" value="INHIBITOR OF NUCLEAR FACTOR KAPPA-B KINASE EPSILON SUBUNIT HOMOLOG 1-RELATED"/>
    <property type="match status" value="1"/>
</dbReference>
<keyword evidence="2" id="KW-0808">Transferase</keyword>
<gene>
    <name evidence="2" type="ORF">CDEST_04318</name>
</gene>
<dbReference type="CDD" id="cd00180">
    <property type="entry name" value="PKc"/>
    <property type="match status" value="1"/>
</dbReference>
<reference evidence="3" key="1">
    <citation type="journal article" date="2023" name="bioRxiv">
        <title>Complete genome of the Medicago anthracnose fungus, Colletotrichum destructivum, reveals a mini-chromosome-like region within a core chromosome.</title>
        <authorList>
            <person name="Lapalu N."/>
            <person name="Simon A."/>
            <person name="Lu A."/>
            <person name="Plaumann P.-L."/>
            <person name="Amselem J."/>
            <person name="Pigne S."/>
            <person name="Auger A."/>
            <person name="Koch C."/>
            <person name="Dallery J.-F."/>
            <person name="O'Connell R.J."/>
        </authorList>
    </citation>
    <scope>NUCLEOTIDE SEQUENCE [LARGE SCALE GENOMIC DNA]</scope>
    <source>
        <strain evidence="3">CBS 520.97</strain>
    </source>
</reference>
<dbReference type="InterPro" id="IPR000719">
    <property type="entry name" value="Prot_kinase_dom"/>
</dbReference>
<dbReference type="Gene3D" id="1.10.510.10">
    <property type="entry name" value="Transferase(Phosphotransferase) domain 1"/>
    <property type="match status" value="1"/>
</dbReference>
<name>A0AAX4I7S0_9PEZI</name>
<dbReference type="KEGG" id="cdet:87940821"/>
<dbReference type="GO" id="GO:0004674">
    <property type="term" value="F:protein serine/threonine kinase activity"/>
    <property type="evidence" value="ECO:0007669"/>
    <property type="project" value="TreeGrafter"/>
</dbReference>
<dbReference type="GeneID" id="87940821"/>
<evidence type="ECO:0000259" key="1">
    <source>
        <dbReference type="PROSITE" id="PS50011"/>
    </source>
</evidence>
<dbReference type="EMBL" id="CP137307">
    <property type="protein sequence ID" value="WQF79304.1"/>
    <property type="molecule type" value="Genomic_DNA"/>
</dbReference>
<proteinExistence type="predicted"/>
<evidence type="ECO:0000313" key="3">
    <source>
        <dbReference type="Proteomes" id="UP001322277"/>
    </source>
</evidence>
<dbReference type="PANTHER" id="PTHR24359">
    <property type="entry name" value="SERINE/THREONINE-PROTEIN KINASE SBK1"/>
    <property type="match status" value="1"/>
</dbReference>
<keyword evidence="3" id="KW-1185">Reference proteome</keyword>
<dbReference type="SUPFAM" id="SSF56112">
    <property type="entry name" value="Protein kinase-like (PK-like)"/>
    <property type="match status" value="1"/>
</dbReference>
<organism evidence="2 3">
    <name type="scientific">Colletotrichum destructivum</name>
    <dbReference type="NCBI Taxonomy" id="34406"/>
    <lineage>
        <taxon>Eukaryota</taxon>
        <taxon>Fungi</taxon>
        <taxon>Dikarya</taxon>
        <taxon>Ascomycota</taxon>
        <taxon>Pezizomycotina</taxon>
        <taxon>Sordariomycetes</taxon>
        <taxon>Hypocreomycetidae</taxon>
        <taxon>Glomerellales</taxon>
        <taxon>Glomerellaceae</taxon>
        <taxon>Colletotrichum</taxon>
        <taxon>Colletotrichum destructivum species complex</taxon>
    </lineage>
</organism>
<sequence length="567" mass="64604">MSLAMPLSGMTDAVKQHAGRIRGRICENVDEQDFVPNDAISELASPEYVRHILKANPQYLPQGVSVKDLVDYVVDQNRPAKKVFLILVYCDLLRYLGCLRVVGFCDRHLPIETSWDGQREWYNVRTGHGQHKTWPSFNTWLAGQVESFKSKQWVFMAPVFATDTFDYIIPRKCPLPIQKRTDHSKRGYSGSVFEVRIHEAHLQIKLKGTCKRIASKEMHINMQEYYMKEAESLRIIRDLDHNHLIQPLAAYTKGELQGFLFPWAEGGNLKEFWGSERRLAAADPRLMRWVLYQLCGLCEATRELHKKNCRHTDLKPENILLFREGGQPGTLRIADVGLARIHDDETRQRQAITKAKTGSVRYEPPELGRVKQLSRVFDVWCLGCVFLEFLIWTVYGWSKLNDFSRETTRFWEHSADGQLQQDQQVKRLITDMFSDLNSGNTGSQSALKDCLALVTGRMLVPDPNERAEVASVHSELERICDLGNREERYLLNRSLTIPESTNVNSPGTVSLNTGKLEIPVTSVHAQEVSGTISNYSSAGANQKSFSMLVIISYRGNASEADVIIRML</sequence>
<dbReference type="AlphaFoldDB" id="A0AAX4I7S0"/>
<protein>
    <submittedName>
        <fullName evidence="2">Serine/threonine-protein kinase, active</fullName>
    </submittedName>
</protein>
<dbReference type="InterPro" id="IPR008271">
    <property type="entry name" value="Ser/Thr_kinase_AS"/>
</dbReference>
<dbReference type="GO" id="GO:0005524">
    <property type="term" value="F:ATP binding"/>
    <property type="evidence" value="ECO:0007669"/>
    <property type="project" value="InterPro"/>
</dbReference>